<evidence type="ECO:0000256" key="1">
    <source>
        <dbReference type="SAM" id="Phobius"/>
    </source>
</evidence>
<protein>
    <submittedName>
        <fullName evidence="2">Uncharacterized protein</fullName>
    </submittedName>
</protein>
<name>A0A6G0YKI1_APHCR</name>
<accession>A0A6G0YKI1</accession>
<reference evidence="2 3" key="1">
    <citation type="submission" date="2019-08" db="EMBL/GenBank/DDBJ databases">
        <title>Whole genome of Aphis craccivora.</title>
        <authorList>
            <person name="Voronova N.V."/>
            <person name="Shulinski R.S."/>
            <person name="Bandarenka Y.V."/>
            <person name="Zhorov D.G."/>
            <person name="Warner D."/>
        </authorList>
    </citation>
    <scope>NUCLEOTIDE SEQUENCE [LARGE SCALE GENOMIC DNA]</scope>
    <source>
        <strain evidence="2">180601</strain>
        <tissue evidence="2">Whole Body</tissue>
    </source>
</reference>
<dbReference type="EMBL" id="VUJU01003564">
    <property type="protein sequence ID" value="KAF0757486.1"/>
    <property type="molecule type" value="Genomic_DNA"/>
</dbReference>
<dbReference type="Proteomes" id="UP000478052">
    <property type="component" value="Unassembled WGS sequence"/>
</dbReference>
<organism evidence="2 3">
    <name type="scientific">Aphis craccivora</name>
    <name type="common">Cowpea aphid</name>
    <dbReference type="NCBI Taxonomy" id="307492"/>
    <lineage>
        <taxon>Eukaryota</taxon>
        <taxon>Metazoa</taxon>
        <taxon>Ecdysozoa</taxon>
        <taxon>Arthropoda</taxon>
        <taxon>Hexapoda</taxon>
        <taxon>Insecta</taxon>
        <taxon>Pterygota</taxon>
        <taxon>Neoptera</taxon>
        <taxon>Paraneoptera</taxon>
        <taxon>Hemiptera</taxon>
        <taxon>Sternorrhyncha</taxon>
        <taxon>Aphidomorpha</taxon>
        <taxon>Aphidoidea</taxon>
        <taxon>Aphididae</taxon>
        <taxon>Aphidini</taxon>
        <taxon>Aphis</taxon>
        <taxon>Aphis</taxon>
    </lineage>
</organism>
<evidence type="ECO:0000313" key="3">
    <source>
        <dbReference type="Proteomes" id="UP000478052"/>
    </source>
</evidence>
<dbReference type="AlphaFoldDB" id="A0A6G0YKI1"/>
<evidence type="ECO:0000313" key="2">
    <source>
        <dbReference type="EMBL" id="KAF0757486.1"/>
    </source>
</evidence>
<feature type="transmembrane region" description="Helical" evidence="1">
    <location>
        <begin position="121"/>
        <end position="141"/>
    </location>
</feature>
<proteinExistence type="predicted"/>
<keyword evidence="1" id="KW-0812">Transmembrane</keyword>
<gene>
    <name evidence="2" type="ORF">FWK35_00009497</name>
</gene>
<sequence length="170" mass="20434">MYCGSGKNKHCKKCFGVNPKFPSHTRYFHINSIIDSERSDECIDFTMVIPCRSNASLFSKFGDGFRWKIEHPWCIIEVKSKHFPTTTMCDVVISMNSVLQWVCFQRAYFTITIIDTFLIQYNMFIVICLYSLYFMIIYLIIWHWQYYRQTITHHRPPLQITKVPDYFYED</sequence>
<comment type="caution">
    <text evidence="2">The sequence shown here is derived from an EMBL/GenBank/DDBJ whole genome shotgun (WGS) entry which is preliminary data.</text>
</comment>
<keyword evidence="1" id="KW-1133">Transmembrane helix</keyword>
<keyword evidence="1" id="KW-0472">Membrane</keyword>
<keyword evidence="3" id="KW-1185">Reference proteome</keyword>